<keyword evidence="7 8" id="KW-0472">Membrane</keyword>
<keyword evidence="6 8" id="KW-1133">Transmembrane helix</keyword>
<gene>
    <name evidence="9" type="ORF">F4Y42_20565</name>
</gene>
<comment type="subcellular location">
    <subcellularLocation>
        <location evidence="1">Cell membrane</location>
        <topology evidence="1">Multi-pass membrane protein</topology>
    </subcellularLocation>
</comment>
<sequence>MNRGNIPIATPGIRVHPSLTRGFAVAPGLLLAGLGLVAIAAFMLSLAVGSVRIPLDEIVSVLLGGDASKQAWATIVLKFRLPKALTAMLAGAALSVSGLQMQTLFRNPLAGPFVLGISSGASLGVALTVLLAGVAVGLGGSTTLLAGISLAGDTSLALSAIAGSGLVLLLVMSVARKVQSGMTLLILGLMFGYTTSALVSVLIYFSVVERIQAYISWTFGSFGGVTWRQLQVMAPAILVGLAGGHLLMKPLNALLLGETYALSLGLNVRRVRLGIIGTSAVLAGVVTAFCGPIGFLGIAVPHLCRSLLHTSDHRLLLPAVTFMGATLALGADIVAGLPGSQLTLPLNAVTALLGAPVVIWVILRQRNLRQAFAG</sequence>
<keyword evidence="3" id="KW-0813">Transport</keyword>
<evidence type="ECO:0000256" key="6">
    <source>
        <dbReference type="ARBA" id="ARBA00022989"/>
    </source>
</evidence>
<evidence type="ECO:0000256" key="8">
    <source>
        <dbReference type="SAM" id="Phobius"/>
    </source>
</evidence>
<evidence type="ECO:0000256" key="2">
    <source>
        <dbReference type="ARBA" id="ARBA00007935"/>
    </source>
</evidence>
<evidence type="ECO:0000313" key="9">
    <source>
        <dbReference type="EMBL" id="MXY95840.1"/>
    </source>
</evidence>
<feature type="transmembrane region" description="Helical" evidence="8">
    <location>
        <begin position="156"/>
        <end position="175"/>
    </location>
</feature>
<feature type="transmembrane region" description="Helical" evidence="8">
    <location>
        <begin position="344"/>
        <end position="363"/>
    </location>
</feature>
<evidence type="ECO:0000256" key="7">
    <source>
        <dbReference type="ARBA" id="ARBA00023136"/>
    </source>
</evidence>
<dbReference type="InterPro" id="IPR000522">
    <property type="entry name" value="ABC_transptr_permease_BtuC"/>
</dbReference>
<dbReference type="Gene3D" id="1.10.3470.10">
    <property type="entry name" value="ABC transporter involved in vitamin B12 uptake, BtuC"/>
    <property type="match status" value="1"/>
</dbReference>
<evidence type="ECO:0000256" key="3">
    <source>
        <dbReference type="ARBA" id="ARBA00022448"/>
    </source>
</evidence>
<dbReference type="AlphaFoldDB" id="A0A6B0YXS8"/>
<comment type="similarity">
    <text evidence="2">Belongs to the binding-protein-dependent transport system permease family. FecCD subfamily.</text>
</comment>
<organism evidence="9">
    <name type="scientific">Caldilineaceae bacterium SB0664_bin_27</name>
    <dbReference type="NCBI Taxonomy" id="2605260"/>
    <lineage>
        <taxon>Bacteria</taxon>
        <taxon>Bacillati</taxon>
        <taxon>Chloroflexota</taxon>
        <taxon>Caldilineae</taxon>
        <taxon>Caldilineales</taxon>
        <taxon>Caldilineaceae</taxon>
    </lineage>
</organism>
<dbReference type="EMBL" id="VXRG01000175">
    <property type="protein sequence ID" value="MXY95840.1"/>
    <property type="molecule type" value="Genomic_DNA"/>
</dbReference>
<evidence type="ECO:0000256" key="1">
    <source>
        <dbReference type="ARBA" id="ARBA00004651"/>
    </source>
</evidence>
<dbReference type="GO" id="GO:0005886">
    <property type="term" value="C:plasma membrane"/>
    <property type="evidence" value="ECO:0007669"/>
    <property type="project" value="UniProtKB-SubCell"/>
</dbReference>
<reference evidence="9" key="1">
    <citation type="submission" date="2019-09" db="EMBL/GenBank/DDBJ databases">
        <title>Characterisation of the sponge microbiome using genome-centric metagenomics.</title>
        <authorList>
            <person name="Engelberts J.P."/>
            <person name="Robbins S.J."/>
            <person name="De Goeij J.M."/>
            <person name="Aranda M."/>
            <person name="Bell S.C."/>
            <person name="Webster N.S."/>
        </authorList>
    </citation>
    <scope>NUCLEOTIDE SEQUENCE</scope>
    <source>
        <strain evidence="9">SB0664_bin_27</strain>
    </source>
</reference>
<evidence type="ECO:0000256" key="4">
    <source>
        <dbReference type="ARBA" id="ARBA00022475"/>
    </source>
</evidence>
<dbReference type="Pfam" id="PF01032">
    <property type="entry name" value="FecCD"/>
    <property type="match status" value="1"/>
</dbReference>
<accession>A0A6B0YXS8</accession>
<proteinExistence type="inferred from homology"/>
<keyword evidence="5 8" id="KW-0812">Transmembrane</keyword>
<dbReference type="CDD" id="cd06550">
    <property type="entry name" value="TM_ABC_iron-siderophores_like"/>
    <property type="match status" value="1"/>
</dbReference>
<feature type="transmembrane region" description="Helical" evidence="8">
    <location>
        <begin position="182"/>
        <end position="205"/>
    </location>
</feature>
<dbReference type="GO" id="GO:0022857">
    <property type="term" value="F:transmembrane transporter activity"/>
    <property type="evidence" value="ECO:0007669"/>
    <property type="project" value="InterPro"/>
</dbReference>
<comment type="caution">
    <text evidence="9">The sequence shown here is derived from an EMBL/GenBank/DDBJ whole genome shotgun (WGS) entry which is preliminary data.</text>
</comment>
<dbReference type="GO" id="GO:0033214">
    <property type="term" value="P:siderophore-iron import into cell"/>
    <property type="evidence" value="ECO:0007669"/>
    <property type="project" value="TreeGrafter"/>
</dbReference>
<dbReference type="InterPro" id="IPR037294">
    <property type="entry name" value="ABC_BtuC-like"/>
</dbReference>
<name>A0A6B0YXS8_9CHLR</name>
<feature type="transmembrane region" description="Helical" evidence="8">
    <location>
        <begin position="275"/>
        <end position="303"/>
    </location>
</feature>
<feature type="transmembrane region" description="Helical" evidence="8">
    <location>
        <begin position="23"/>
        <end position="48"/>
    </location>
</feature>
<feature type="transmembrane region" description="Helical" evidence="8">
    <location>
        <begin position="84"/>
        <end position="101"/>
    </location>
</feature>
<keyword evidence="4" id="KW-1003">Cell membrane</keyword>
<dbReference type="SUPFAM" id="SSF81345">
    <property type="entry name" value="ABC transporter involved in vitamin B12 uptake, BtuC"/>
    <property type="match status" value="1"/>
</dbReference>
<dbReference type="PANTHER" id="PTHR30472">
    <property type="entry name" value="FERRIC ENTEROBACTIN TRANSPORT SYSTEM PERMEASE PROTEIN"/>
    <property type="match status" value="1"/>
</dbReference>
<dbReference type="PANTHER" id="PTHR30472:SF41">
    <property type="entry name" value="TRANSPORT SYSTEM PERMEASE PROTEIN"/>
    <property type="match status" value="1"/>
</dbReference>
<feature type="transmembrane region" description="Helical" evidence="8">
    <location>
        <begin position="113"/>
        <end position="136"/>
    </location>
</feature>
<protein>
    <submittedName>
        <fullName evidence="9">Iron ABC transporter permease</fullName>
    </submittedName>
</protein>
<feature type="transmembrane region" description="Helical" evidence="8">
    <location>
        <begin position="315"/>
        <end position="338"/>
    </location>
</feature>
<evidence type="ECO:0000256" key="5">
    <source>
        <dbReference type="ARBA" id="ARBA00022692"/>
    </source>
</evidence>